<dbReference type="Gene3D" id="3.30.2310.20">
    <property type="entry name" value="RelE-like"/>
    <property type="match status" value="1"/>
</dbReference>
<accession>W8KKE7</accession>
<dbReference type="Proteomes" id="UP000019442">
    <property type="component" value="Chromosome"/>
</dbReference>
<dbReference type="InterPro" id="IPR035093">
    <property type="entry name" value="RelE/ParE_toxin_dom_sf"/>
</dbReference>
<evidence type="ECO:0000313" key="3">
    <source>
        <dbReference type="Proteomes" id="UP000019442"/>
    </source>
</evidence>
<evidence type="ECO:0000313" key="2">
    <source>
        <dbReference type="EMBL" id="AHK80259.1"/>
    </source>
</evidence>
<dbReference type="OrthoDB" id="5570653at2"/>
<dbReference type="HOGENOM" id="CLU_155761_6_1_6"/>
<name>W8KKE7_9GAMM</name>
<keyword evidence="3" id="KW-1185">Reference proteome</keyword>
<gene>
    <name evidence="2" type="ORF">M911_15115</name>
</gene>
<dbReference type="SUPFAM" id="SSF143011">
    <property type="entry name" value="RelE-like"/>
    <property type="match status" value="1"/>
</dbReference>
<dbReference type="Pfam" id="PF05016">
    <property type="entry name" value="ParE_toxin"/>
    <property type="match status" value="1"/>
</dbReference>
<reference evidence="3" key="2">
    <citation type="submission" date="2014-02" db="EMBL/GenBank/DDBJ databases">
        <title>Draft Genome Sequence of extremely halophilic bacteria Halorhodospira halochloris.</title>
        <authorList>
            <person name="Singh K.S."/>
        </authorList>
    </citation>
    <scope>NUCLEOTIDE SEQUENCE [LARGE SCALE GENOMIC DNA]</scope>
    <source>
        <strain evidence="3">A</strain>
    </source>
</reference>
<reference evidence="2 3" key="1">
    <citation type="journal article" date="2014" name="J Genomics">
        <title>Draft Genome Sequence of the Extremely Halophilic Phototrophic Purple Sulfur Bacterium Halorhodospira halochloris.</title>
        <authorList>
            <person name="Singh K.S."/>
            <person name="Kirksey J."/>
            <person name="Hoff W.D."/>
            <person name="Deole R."/>
        </authorList>
    </citation>
    <scope>NUCLEOTIDE SEQUENCE [LARGE SCALE GENOMIC DNA]</scope>
    <source>
        <strain evidence="2 3">A</strain>
    </source>
</reference>
<dbReference type="AlphaFoldDB" id="W8KKE7"/>
<proteinExistence type="predicted"/>
<evidence type="ECO:0000256" key="1">
    <source>
        <dbReference type="ARBA" id="ARBA00022649"/>
    </source>
</evidence>
<dbReference type="EMBL" id="CP007268">
    <property type="protein sequence ID" value="AHK80259.1"/>
    <property type="molecule type" value="Genomic_DNA"/>
</dbReference>
<keyword evidence="1" id="KW-1277">Toxin-antitoxin system</keyword>
<sequence length="85" mass="9543">MLEVIYKKAAGKGLAKMPKPQRTKMEAEIRAVAATPADYLGDWKPLVGSPYWRLRVGQYRAICQVNDRELVLLVIDIGPRGGIYK</sequence>
<protein>
    <submittedName>
        <fullName evidence="2">Plasmid stabilization protein</fullName>
    </submittedName>
</protein>
<dbReference type="KEGG" id="hhc:M911_15115"/>
<dbReference type="InterPro" id="IPR007712">
    <property type="entry name" value="RelE/ParE_toxin"/>
</dbReference>
<organism evidence="2 3">
    <name type="scientific">Ectothiorhodospira haloalkaliphila</name>
    <dbReference type="NCBI Taxonomy" id="421628"/>
    <lineage>
        <taxon>Bacteria</taxon>
        <taxon>Pseudomonadati</taxon>
        <taxon>Pseudomonadota</taxon>
        <taxon>Gammaproteobacteria</taxon>
        <taxon>Chromatiales</taxon>
        <taxon>Ectothiorhodospiraceae</taxon>
        <taxon>Ectothiorhodospira</taxon>
    </lineage>
</organism>